<gene>
    <name evidence="8" type="ORF">PS673_05791</name>
</gene>
<dbReference type="GO" id="GO:0005886">
    <property type="term" value="C:plasma membrane"/>
    <property type="evidence" value="ECO:0007669"/>
    <property type="project" value="UniProtKB-SubCell"/>
</dbReference>
<feature type="transmembrane region" description="Helical" evidence="7">
    <location>
        <begin position="281"/>
        <end position="302"/>
    </location>
</feature>
<evidence type="ECO:0000256" key="7">
    <source>
        <dbReference type="SAM" id="Phobius"/>
    </source>
</evidence>
<keyword evidence="6 7" id="KW-0472">Membrane</keyword>
<dbReference type="GO" id="GO:0022857">
    <property type="term" value="F:transmembrane transporter activity"/>
    <property type="evidence" value="ECO:0007669"/>
    <property type="project" value="InterPro"/>
</dbReference>
<comment type="subcellular location">
    <subcellularLocation>
        <location evidence="1">Cell membrane</location>
        <topology evidence="1">Multi-pass membrane protein</topology>
    </subcellularLocation>
</comment>
<feature type="transmembrane region" description="Helical" evidence="7">
    <location>
        <begin position="194"/>
        <end position="211"/>
    </location>
</feature>
<organism evidence="8 9">
    <name type="scientific">Pseudomonas fluorescens</name>
    <dbReference type="NCBI Taxonomy" id="294"/>
    <lineage>
        <taxon>Bacteria</taxon>
        <taxon>Pseudomonadati</taxon>
        <taxon>Pseudomonadota</taxon>
        <taxon>Gammaproteobacteria</taxon>
        <taxon>Pseudomonadales</taxon>
        <taxon>Pseudomonadaceae</taxon>
        <taxon>Pseudomonas</taxon>
    </lineage>
</organism>
<dbReference type="SUPFAM" id="SSF103473">
    <property type="entry name" value="MFS general substrate transporter"/>
    <property type="match status" value="1"/>
</dbReference>
<name>A0A5E6Y336_PSEFL</name>
<evidence type="ECO:0000256" key="1">
    <source>
        <dbReference type="ARBA" id="ARBA00004651"/>
    </source>
</evidence>
<evidence type="ECO:0000313" key="9">
    <source>
        <dbReference type="Proteomes" id="UP000344274"/>
    </source>
</evidence>
<feature type="transmembrane region" description="Helical" evidence="7">
    <location>
        <begin position="369"/>
        <end position="387"/>
    </location>
</feature>
<evidence type="ECO:0000313" key="8">
    <source>
        <dbReference type="EMBL" id="VVN46481.1"/>
    </source>
</evidence>
<dbReference type="PANTHER" id="PTHR23513:SF9">
    <property type="entry name" value="ENTEROBACTIN EXPORTER ENTS"/>
    <property type="match status" value="1"/>
</dbReference>
<feature type="transmembrane region" description="Helical" evidence="7">
    <location>
        <begin position="335"/>
        <end position="357"/>
    </location>
</feature>
<evidence type="ECO:0000256" key="6">
    <source>
        <dbReference type="ARBA" id="ARBA00023136"/>
    </source>
</evidence>
<keyword evidence="3" id="KW-1003">Cell membrane</keyword>
<evidence type="ECO:0000256" key="2">
    <source>
        <dbReference type="ARBA" id="ARBA00022448"/>
    </source>
</evidence>
<feature type="transmembrane region" description="Helical" evidence="7">
    <location>
        <begin position="34"/>
        <end position="59"/>
    </location>
</feature>
<evidence type="ECO:0000256" key="5">
    <source>
        <dbReference type="ARBA" id="ARBA00022989"/>
    </source>
</evidence>
<dbReference type="RefSeq" id="WP_154947979.1">
    <property type="nucleotide sequence ID" value="NZ_CABVHB010000124.1"/>
</dbReference>
<feature type="transmembrane region" description="Helical" evidence="7">
    <location>
        <begin position="309"/>
        <end position="329"/>
    </location>
</feature>
<proteinExistence type="predicted"/>
<dbReference type="Proteomes" id="UP000344274">
    <property type="component" value="Unassembled WGS sequence"/>
</dbReference>
<dbReference type="EMBL" id="CABVHB010000124">
    <property type="protein sequence ID" value="VVN46481.1"/>
    <property type="molecule type" value="Genomic_DNA"/>
</dbReference>
<dbReference type="InterPro" id="IPR011701">
    <property type="entry name" value="MFS"/>
</dbReference>
<feature type="transmembrane region" description="Helical" evidence="7">
    <location>
        <begin position="65"/>
        <end position="86"/>
    </location>
</feature>
<sequence length="430" mass="45338">MASSNLIEPVNTIVVDSVSSSNSFDPGPNWRLRFWTIFFGQTLSLVGSALTQFVLLWWITDTAGSVSALATAGLAALLPQALLSPLGGTFADRYSRRVLMIAADAISALCMLALIALFLTGRIELWHVYSMMFVRSAMQAFQTPSVSASVAMLVPRSFLPRAAGLSQAMQGMTLVGAAPLGALAISVMPLGWALSIDVATALLACLPLLIYRIPQAFNANRTGLSGIWSEFREGLHLVWSHPGLRSLYALIGGVVLVIMPSFTLVPLLVKEHFGGGAPEVALIEGLAGAGMVLGGLVVALFAPRKQVSWILWGFATSCFALALTGLMPVNLFGLAVAWWMLSGLTFILGDAPLTALLQGIIPNHLQGRAFSLLNMVMGLAAPVGLALTTPLGELIGVRWLFVVIGVLGGLICLTGFLSVAVRGLGDGINQ</sequence>
<dbReference type="AlphaFoldDB" id="A0A5E6Y336"/>
<keyword evidence="2" id="KW-0813">Transport</keyword>
<feature type="transmembrane region" description="Helical" evidence="7">
    <location>
        <begin position="98"/>
        <end position="120"/>
    </location>
</feature>
<feature type="transmembrane region" description="Helical" evidence="7">
    <location>
        <begin position="399"/>
        <end position="421"/>
    </location>
</feature>
<reference evidence="8 9" key="1">
    <citation type="submission" date="2019-09" db="EMBL/GenBank/DDBJ databases">
        <authorList>
            <person name="Chandra G."/>
            <person name="Truman W A."/>
        </authorList>
    </citation>
    <scope>NUCLEOTIDE SEQUENCE [LARGE SCALE GENOMIC DNA]</scope>
    <source>
        <strain evidence="8">PS673</strain>
    </source>
</reference>
<dbReference type="InterPro" id="IPR036259">
    <property type="entry name" value="MFS_trans_sf"/>
</dbReference>
<protein>
    <recommendedName>
        <fullName evidence="10">MFS transporter</fullName>
    </recommendedName>
</protein>
<keyword evidence="5 7" id="KW-1133">Transmembrane helix</keyword>
<evidence type="ECO:0008006" key="10">
    <source>
        <dbReference type="Google" id="ProtNLM"/>
    </source>
</evidence>
<feature type="transmembrane region" description="Helical" evidence="7">
    <location>
        <begin position="247"/>
        <end position="269"/>
    </location>
</feature>
<keyword evidence="4 7" id="KW-0812">Transmembrane</keyword>
<dbReference type="PANTHER" id="PTHR23513">
    <property type="entry name" value="INTEGRAL MEMBRANE EFFLUX PROTEIN-RELATED"/>
    <property type="match status" value="1"/>
</dbReference>
<dbReference type="CDD" id="cd06173">
    <property type="entry name" value="MFS_MefA_like"/>
    <property type="match status" value="1"/>
</dbReference>
<dbReference type="Gene3D" id="1.20.1250.20">
    <property type="entry name" value="MFS general substrate transporter like domains"/>
    <property type="match status" value="1"/>
</dbReference>
<accession>A0A5E6Y336</accession>
<dbReference type="Pfam" id="PF07690">
    <property type="entry name" value="MFS_1"/>
    <property type="match status" value="1"/>
</dbReference>
<evidence type="ECO:0000256" key="4">
    <source>
        <dbReference type="ARBA" id="ARBA00022692"/>
    </source>
</evidence>
<evidence type="ECO:0000256" key="3">
    <source>
        <dbReference type="ARBA" id="ARBA00022475"/>
    </source>
</evidence>